<keyword evidence="2" id="KW-1185">Reference proteome</keyword>
<dbReference type="AlphaFoldDB" id="A0A2I0AR57"/>
<sequence length="69" mass="7512">MEYCRLPAVFVTFASRLMAAIVGNAHPIVTNAVLSLLSLPKAGRKACPNSSFAQSFLYRHNCVIGGHHR</sequence>
<gene>
    <name evidence="1" type="ORF">AXF42_Ash020799</name>
</gene>
<dbReference type="EMBL" id="KZ451958">
    <property type="protein sequence ID" value="PKA58037.1"/>
    <property type="molecule type" value="Genomic_DNA"/>
</dbReference>
<organism evidence="1 2">
    <name type="scientific">Apostasia shenzhenica</name>
    <dbReference type="NCBI Taxonomy" id="1088818"/>
    <lineage>
        <taxon>Eukaryota</taxon>
        <taxon>Viridiplantae</taxon>
        <taxon>Streptophyta</taxon>
        <taxon>Embryophyta</taxon>
        <taxon>Tracheophyta</taxon>
        <taxon>Spermatophyta</taxon>
        <taxon>Magnoliopsida</taxon>
        <taxon>Liliopsida</taxon>
        <taxon>Asparagales</taxon>
        <taxon>Orchidaceae</taxon>
        <taxon>Apostasioideae</taxon>
        <taxon>Apostasia</taxon>
    </lineage>
</organism>
<evidence type="ECO:0000313" key="2">
    <source>
        <dbReference type="Proteomes" id="UP000236161"/>
    </source>
</evidence>
<protein>
    <submittedName>
        <fullName evidence="1">Uncharacterized protein</fullName>
    </submittedName>
</protein>
<reference evidence="1 2" key="1">
    <citation type="journal article" date="2017" name="Nature">
        <title>The Apostasia genome and the evolution of orchids.</title>
        <authorList>
            <person name="Zhang G.Q."/>
            <person name="Liu K.W."/>
            <person name="Li Z."/>
            <person name="Lohaus R."/>
            <person name="Hsiao Y.Y."/>
            <person name="Niu S.C."/>
            <person name="Wang J.Y."/>
            <person name="Lin Y.C."/>
            <person name="Xu Q."/>
            <person name="Chen L.J."/>
            <person name="Yoshida K."/>
            <person name="Fujiwara S."/>
            <person name="Wang Z.W."/>
            <person name="Zhang Y.Q."/>
            <person name="Mitsuda N."/>
            <person name="Wang M."/>
            <person name="Liu G.H."/>
            <person name="Pecoraro L."/>
            <person name="Huang H.X."/>
            <person name="Xiao X.J."/>
            <person name="Lin M."/>
            <person name="Wu X.Y."/>
            <person name="Wu W.L."/>
            <person name="Chen Y.Y."/>
            <person name="Chang S.B."/>
            <person name="Sakamoto S."/>
            <person name="Ohme-Takagi M."/>
            <person name="Yagi M."/>
            <person name="Zeng S.J."/>
            <person name="Shen C.Y."/>
            <person name="Yeh C.M."/>
            <person name="Luo Y.B."/>
            <person name="Tsai W.C."/>
            <person name="Van de Peer Y."/>
            <person name="Liu Z.J."/>
        </authorList>
    </citation>
    <scope>NUCLEOTIDE SEQUENCE [LARGE SCALE GENOMIC DNA]</scope>
    <source>
        <strain evidence="2">cv. Shenzhen</strain>
        <tissue evidence="1">Stem</tissue>
    </source>
</reference>
<dbReference type="Proteomes" id="UP000236161">
    <property type="component" value="Unassembled WGS sequence"/>
</dbReference>
<name>A0A2I0AR57_9ASPA</name>
<accession>A0A2I0AR57</accession>
<proteinExistence type="predicted"/>
<evidence type="ECO:0000313" key="1">
    <source>
        <dbReference type="EMBL" id="PKA58037.1"/>
    </source>
</evidence>